<evidence type="ECO:0000256" key="1">
    <source>
        <dbReference type="SAM" id="MobiDB-lite"/>
    </source>
</evidence>
<comment type="caution">
    <text evidence="2">The sequence shown here is derived from an EMBL/GenBank/DDBJ whole genome shotgun (WGS) entry which is preliminary data.</text>
</comment>
<dbReference type="RefSeq" id="WP_244307244.1">
    <property type="nucleotide sequence ID" value="NZ_QJSQ01000053.1"/>
</dbReference>
<proteinExistence type="predicted"/>
<dbReference type="EMBL" id="QJSQ01000053">
    <property type="protein sequence ID" value="PYE12715.1"/>
    <property type="molecule type" value="Genomic_DNA"/>
</dbReference>
<reference evidence="2 3" key="1">
    <citation type="submission" date="2018-06" db="EMBL/GenBank/DDBJ databases">
        <title>Genomic Encyclopedia of Type Strains, Phase IV (KMG-V): Genome sequencing to study the core and pangenomes of soil and plant-associated prokaryotes.</title>
        <authorList>
            <person name="Whitman W."/>
        </authorList>
    </citation>
    <scope>NUCLEOTIDE SEQUENCE [LARGE SCALE GENOMIC DNA]</scope>
    <source>
        <strain evidence="2 3">SRCL-318</strain>
    </source>
</reference>
<evidence type="ECO:0000313" key="2">
    <source>
        <dbReference type="EMBL" id="PYE12715.1"/>
    </source>
</evidence>
<accession>A0A2V4T1Z9</accession>
<evidence type="ECO:0008006" key="4">
    <source>
        <dbReference type="Google" id="ProtNLM"/>
    </source>
</evidence>
<organism evidence="2 3">
    <name type="scientific">Paraburkholderia silvatlantica</name>
    <dbReference type="NCBI Taxonomy" id="321895"/>
    <lineage>
        <taxon>Bacteria</taxon>
        <taxon>Pseudomonadati</taxon>
        <taxon>Pseudomonadota</taxon>
        <taxon>Betaproteobacteria</taxon>
        <taxon>Burkholderiales</taxon>
        <taxon>Burkholderiaceae</taxon>
        <taxon>Paraburkholderia</taxon>
    </lineage>
</organism>
<feature type="region of interest" description="Disordered" evidence="1">
    <location>
        <begin position="19"/>
        <end position="43"/>
    </location>
</feature>
<dbReference type="AlphaFoldDB" id="A0A2V4T1Z9"/>
<dbReference type="Proteomes" id="UP000247772">
    <property type="component" value="Unassembled WGS sequence"/>
</dbReference>
<evidence type="ECO:0000313" key="3">
    <source>
        <dbReference type="Proteomes" id="UP000247772"/>
    </source>
</evidence>
<gene>
    <name evidence="2" type="ORF">C7410_15323</name>
</gene>
<protein>
    <recommendedName>
        <fullName evidence="4">Fis family transcriptional regulator</fullName>
    </recommendedName>
</protein>
<name>A0A2V4T1Z9_9BURK</name>
<sequence length="182" mass="19933">MALDAGKCDPNMACQIQINQLPDMPNKKNSRSMRRPTAGSHAKSLFLPMPRNEAADLALRARIALERLRNGEADRPLINLVSQVVIIAGFITRAGHGKLDIGEIECVERGLGEVLAEADSSGVWNVPDSLIEGLTTVINEYDRQLCVTRMEIVVRASDHLGKLVNLAAQDTRTDDSHLQVAR</sequence>